<evidence type="ECO:0000259" key="2">
    <source>
        <dbReference type="SMART" id="SM00899"/>
    </source>
</evidence>
<feature type="domain" description="Ferrous iron transporter FeoA-like" evidence="2">
    <location>
        <begin position="5"/>
        <end position="78"/>
    </location>
</feature>
<evidence type="ECO:0000313" key="4">
    <source>
        <dbReference type="Proteomes" id="UP001172778"/>
    </source>
</evidence>
<accession>A0ABT7E019</accession>
<keyword evidence="1" id="KW-0408">Iron</keyword>
<proteinExistence type="predicted"/>
<evidence type="ECO:0000256" key="1">
    <source>
        <dbReference type="ARBA" id="ARBA00023004"/>
    </source>
</evidence>
<dbReference type="PANTHER" id="PTHR42954">
    <property type="entry name" value="FE(2+) TRANSPORT PROTEIN A"/>
    <property type="match status" value="1"/>
</dbReference>
<evidence type="ECO:0000313" key="3">
    <source>
        <dbReference type="EMBL" id="MDK2125662.1"/>
    </source>
</evidence>
<gene>
    <name evidence="3" type="ORF">PZA18_16530</name>
</gene>
<dbReference type="InterPro" id="IPR038157">
    <property type="entry name" value="FeoA_core_dom"/>
</dbReference>
<dbReference type="Pfam" id="PF04023">
    <property type="entry name" value="FeoA"/>
    <property type="match status" value="1"/>
</dbReference>
<dbReference type="InterPro" id="IPR007167">
    <property type="entry name" value="Fe-transptr_FeoA-like"/>
</dbReference>
<dbReference type="InterPro" id="IPR052713">
    <property type="entry name" value="FeoA"/>
</dbReference>
<dbReference type="SMART" id="SM00899">
    <property type="entry name" value="FeoA"/>
    <property type="match status" value="1"/>
</dbReference>
<protein>
    <submittedName>
        <fullName evidence="3">FeoA family protein</fullName>
    </submittedName>
</protein>
<dbReference type="SUPFAM" id="SSF50037">
    <property type="entry name" value="C-terminal domain of transcriptional repressors"/>
    <property type="match status" value="1"/>
</dbReference>
<dbReference type="EMBL" id="JARRAF010000022">
    <property type="protein sequence ID" value="MDK2125662.1"/>
    <property type="molecule type" value="Genomic_DNA"/>
</dbReference>
<dbReference type="PANTHER" id="PTHR42954:SF2">
    <property type="entry name" value="FE(2+) TRANSPORT PROTEIN A"/>
    <property type="match status" value="1"/>
</dbReference>
<organism evidence="3 4">
    <name type="scientific">Parachitinimonas caeni</name>
    <dbReference type="NCBI Taxonomy" id="3031301"/>
    <lineage>
        <taxon>Bacteria</taxon>
        <taxon>Pseudomonadati</taxon>
        <taxon>Pseudomonadota</taxon>
        <taxon>Betaproteobacteria</taxon>
        <taxon>Neisseriales</taxon>
        <taxon>Chitinibacteraceae</taxon>
        <taxon>Parachitinimonas</taxon>
    </lineage>
</organism>
<dbReference type="Gene3D" id="2.30.30.90">
    <property type="match status" value="1"/>
</dbReference>
<dbReference type="Proteomes" id="UP001172778">
    <property type="component" value="Unassembled WGS sequence"/>
</dbReference>
<keyword evidence="4" id="KW-1185">Reference proteome</keyword>
<name>A0ABT7E019_9NEIS</name>
<reference evidence="3" key="1">
    <citation type="submission" date="2023-03" db="EMBL/GenBank/DDBJ databases">
        <title>Chitinimonas shenzhenensis gen. nov., sp. nov., a novel member of family Burkholderiaceae isolated from activated sludge collected in Shen Zhen, China.</title>
        <authorList>
            <person name="Wang X."/>
        </authorList>
    </citation>
    <scope>NUCLEOTIDE SEQUENCE</scope>
    <source>
        <strain evidence="3">DQS-5</strain>
    </source>
</reference>
<sequence length="81" mass="8711">MSKSYSLLDLNSGERATVSGLALAASPLRRRLLAIGFLPGTHVEVLRRAPLGDPIEVAVRGTTFALRREEAAALHVIRFAS</sequence>
<dbReference type="InterPro" id="IPR008988">
    <property type="entry name" value="Transcriptional_repressor_C"/>
</dbReference>
<dbReference type="RefSeq" id="WP_284101973.1">
    <property type="nucleotide sequence ID" value="NZ_JARRAF010000022.1"/>
</dbReference>
<comment type="caution">
    <text evidence="3">The sequence shown here is derived from an EMBL/GenBank/DDBJ whole genome shotgun (WGS) entry which is preliminary data.</text>
</comment>